<dbReference type="InterPro" id="IPR039391">
    <property type="entry name" value="Phytocyanin-like"/>
</dbReference>
<dbReference type="Pfam" id="PF02298">
    <property type="entry name" value="Cu_bind_like"/>
    <property type="match status" value="1"/>
</dbReference>
<dbReference type="SUPFAM" id="SSF49503">
    <property type="entry name" value="Cupredoxins"/>
    <property type="match status" value="1"/>
</dbReference>
<dbReference type="FunFam" id="2.60.40.420:FF:000034">
    <property type="entry name" value="Cupredoxin superfamily protein"/>
    <property type="match status" value="1"/>
</dbReference>
<evidence type="ECO:0000256" key="4">
    <source>
        <dbReference type="SAM" id="SignalP"/>
    </source>
</evidence>
<dbReference type="Gene3D" id="2.60.40.420">
    <property type="entry name" value="Cupredoxins - blue copper proteins"/>
    <property type="match status" value="1"/>
</dbReference>
<dbReference type="AlphaFoldDB" id="A0A9Q0H4R5"/>
<protein>
    <recommendedName>
        <fullName evidence="5">Phytocyanin domain-containing protein</fullName>
    </recommendedName>
</protein>
<dbReference type="EMBL" id="JAMYWD010000010">
    <property type="protein sequence ID" value="KAJ4959189.1"/>
    <property type="molecule type" value="Genomic_DNA"/>
</dbReference>
<keyword evidence="3" id="KW-0472">Membrane</keyword>
<dbReference type="GO" id="GO:0005886">
    <property type="term" value="C:plasma membrane"/>
    <property type="evidence" value="ECO:0007669"/>
    <property type="project" value="TreeGrafter"/>
</dbReference>
<comment type="caution">
    <text evidence="6">The sequence shown here is derived from an EMBL/GenBank/DDBJ whole genome shotgun (WGS) entry which is preliminary data.</text>
</comment>
<keyword evidence="2" id="KW-0325">Glycoprotein</keyword>
<dbReference type="InterPro" id="IPR003245">
    <property type="entry name" value="Phytocyanin_dom"/>
</dbReference>
<evidence type="ECO:0000313" key="6">
    <source>
        <dbReference type="EMBL" id="KAJ4959189.1"/>
    </source>
</evidence>
<keyword evidence="4" id="KW-0732">Signal</keyword>
<evidence type="ECO:0000259" key="5">
    <source>
        <dbReference type="PROSITE" id="PS51485"/>
    </source>
</evidence>
<keyword evidence="3" id="KW-1133">Transmembrane helix</keyword>
<dbReference type="PANTHER" id="PTHR33021:SF339">
    <property type="entry name" value="OS07G0570600 PROTEIN"/>
    <property type="match status" value="1"/>
</dbReference>
<proteinExistence type="predicted"/>
<keyword evidence="1" id="KW-1015">Disulfide bond</keyword>
<dbReference type="Proteomes" id="UP001141806">
    <property type="component" value="Unassembled WGS sequence"/>
</dbReference>
<evidence type="ECO:0000256" key="3">
    <source>
        <dbReference type="SAM" id="Phobius"/>
    </source>
</evidence>
<feature type="signal peptide" evidence="4">
    <location>
        <begin position="1"/>
        <end position="26"/>
    </location>
</feature>
<dbReference type="PROSITE" id="PS51485">
    <property type="entry name" value="PHYTOCYANIN"/>
    <property type="match status" value="1"/>
</dbReference>
<gene>
    <name evidence="6" type="ORF">NE237_026300</name>
</gene>
<name>A0A9Q0H4R5_9MAGN</name>
<reference evidence="6" key="1">
    <citation type="journal article" date="2023" name="Plant J.">
        <title>The genome of the king protea, Protea cynaroides.</title>
        <authorList>
            <person name="Chang J."/>
            <person name="Duong T.A."/>
            <person name="Schoeman C."/>
            <person name="Ma X."/>
            <person name="Roodt D."/>
            <person name="Barker N."/>
            <person name="Li Z."/>
            <person name="Van de Peer Y."/>
            <person name="Mizrachi E."/>
        </authorList>
    </citation>
    <scope>NUCLEOTIDE SEQUENCE</scope>
    <source>
        <tissue evidence="6">Young leaves</tissue>
    </source>
</reference>
<evidence type="ECO:0000256" key="1">
    <source>
        <dbReference type="ARBA" id="ARBA00023157"/>
    </source>
</evidence>
<feature type="domain" description="Phytocyanin" evidence="5">
    <location>
        <begin position="34"/>
        <end position="152"/>
    </location>
</feature>
<keyword evidence="3" id="KW-0812">Transmembrane</keyword>
<feature type="chain" id="PRO_5040416849" description="Phytocyanin domain-containing protein" evidence="4">
    <location>
        <begin position="27"/>
        <end position="211"/>
    </location>
</feature>
<organism evidence="6 7">
    <name type="scientific">Protea cynaroides</name>
    <dbReference type="NCBI Taxonomy" id="273540"/>
    <lineage>
        <taxon>Eukaryota</taxon>
        <taxon>Viridiplantae</taxon>
        <taxon>Streptophyta</taxon>
        <taxon>Embryophyta</taxon>
        <taxon>Tracheophyta</taxon>
        <taxon>Spermatophyta</taxon>
        <taxon>Magnoliopsida</taxon>
        <taxon>Proteales</taxon>
        <taxon>Proteaceae</taxon>
        <taxon>Protea</taxon>
    </lineage>
</organism>
<keyword evidence="7" id="KW-1185">Reference proteome</keyword>
<accession>A0A9Q0H4R5</accession>
<evidence type="ECO:0000313" key="7">
    <source>
        <dbReference type="Proteomes" id="UP001141806"/>
    </source>
</evidence>
<feature type="transmembrane region" description="Helical" evidence="3">
    <location>
        <begin position="190"/>
        <end position="210"/>
    </location>
</feature>
<dbReference type="PANTHER" id="PTHR33021">
    <property type="entry name" value="BLUE COPPER PROTEIN"/>
    <property type="match status" value="1"/>
</dbReference>
<dbReference type="GO" id="GO:0009055">
    <property type="term" value="F:electron transfer activity"/>
    <property type="evidence" value="ECO:0007669"/>
    <property type="project" value="InterPro"/>
</dbReference>
<dbReference type="OrthoDB" id="2015260at2759"/>
<evidence type="ECO:0000256" key="2">
    <source>
        <dbReference type="ARBA" id="ARBA00023180"/>
    </source>
</evidence>
<dbReference type="InterPro" id="IPR008972">
    <property type="entry name" value="Cupredoxin"/>
</dbReference>
<sequence length="211" mass="22264">MERQVVWKVAAVHVVVIMALQLHCTAGGFQSPHNSYIVGDSLGWTIPPGGAATYADWTVGKTFFINDSLLIPTNQFNLNLVSDFNFTKGSQTVVLVSKAGFDSCTSGTGLTIVYDKDPPVEVVLGEIGENYFICTVAGHCQKGQKFAINVTTTTPSYSSGTSNITSTSTNVTSITSTSTSSSTSSAPSSGVGVMGFFLISFFTITIVAFLL</sequence>